<keyword evidence="9" id="KW-1185">Reference proteome</keyword>
<dbReference type="Proteomes" id="UP000260351">
    <property type="component" value="Unassembled WGS sequence"/>
</dbReference>
<dbReference type="PANTHER" id="PTHR37481:SF1">
    <property type="entry name" value="LIPOPOLYSACCHARIDE EXPORT SYSTEM PROTEIN LPTC"/>
    <property type="match status" value="1"/>
</dbReference>
<sequence length="242" mass="26436">MDSAAGRFRHPPPGRARCGARGLRAHPGRPGPSGRLAGSLRVTWRVVLIACLALVVALGIRWLMPTDRSATPPISMPDTQFDYTLSDYSARFRDAEDRVELTLSGPRLEHVWAERVARLQAPEFHIEPEDADWRGSSDTGRVLRDDEMLVLEGNVTLVHRAERGEIRVQTERLRYDRRARTITSDTPVAITQAESRLQSGGLRIELDKNLLELTDGVQGELDPAVAGSAGPDADAGGAGDSS</sequence>
<keyword evidence="5 7" id="KW-0472">Membrane</keyword>
<evidence type="ECO:0000313" key="8">
    <source>
        <dbReference type="EMBL" id="RFF29116.1"/>
    </source>
</evidence>
<reference evidence="8 9" key="1">
    <citation type="submission" date="2018-08" db="EMBL/GenBank/DDBJ databases">
        <title>Wenzhouxiangella salilacus sp. nov., a novel bacterium isolated from a saline lake in Xinjiang Province, China.</title>
        <authorList>
            <person name="Han S."/>
        </authorList>
    </citation>
    <scope>NUCLEOTIDE SEQUENCE [LARGE SCALE GENOMIC DNA]</scope>
    <source>
        <strain evidence="8 9">XDB06</strain>
    </source>
</reference>
<evidence type="ECO:0000256" key="2">
    <source>
        <dbReference type="ARBA" id="ARBA00022519"/>
    </source>
</evidence>
<feature type="region of interest" description="Disordered" evidence="6">
    <location>
        <begin position="221"/>
        <end position="242"/>
    </location>
</feature>
<dbReference type="GO" id="GO:0015221">
    <property type="term" value="F:lipopolysaccharide transmembrane transporter activity"/>
    <property type="evidence" value="ECO:0007669"/>
    <property type="project" value="InterPro"/>
</dbReference>
<evidence type="ECO:0000256" key="1">
    <source>
        <dbReference type="ARBA" id="ARBA00022475"/>
    </source>
</evidence>
<feature type="compositionally biased region" description="Low complexity" evidence="6">
    <location>
        <begin position="226"/>
        <end position="235"/>
    </location>
</feature>
<dbReference type="InterPro" id="IPR026265">
    <property type="entry name" value="LptC"/>
</dbReference>
<evidence type="ECO:0000256" key="6">
    <source>
        <dbReference type="SAM" id="MobiDB-lite"/>
    </source>
</evidence>
<dbReference type="GO" id="GO:0005886">
    <property type="term" value="C:plasma membrane"/>
    <property type="evidence" value="ECO:0007669"/>
    <property type="project" value="InterPro"/>
</dbReference>
<feature type="transmembrane region" description="Helical" evidence="7">
    <location>
        <begin position="42"/>
        <end position="64"/>
    </location>
</feature>
<feature type="region of interest" description="Disordered" evidence="6">
    <location>
        <begin position="1"/>
        <end position="34"/>
    </location>
</feature>
<evidence type="ECO:0000256" key="4">
    <source>
        <dbReference type="ARBA" id="ARBA00022989"/>
    </source>
</evidence>
<dbReference type="GO" id="GO:0017089">
    <property type="term" value="F:glycolipid transfer activity"/>
    <property type="evidence" value="ECO:0007669"/>
    <property type="project" value="TreeGrafter"/>
</dbReference>
<dbReference type="Pfam" id="PF06835">
    <property type="entry name" value="LptC"/>
    <property type="match status" value="1"/>
</dbReference>
<accession>A0A3E1K5C6</accession>
<keyword evidence="1" id="KW-1003">Cell membrane</keyword>
<dbReference type="InterPro" id="IPR010664">
    <property type="entry name" value="LipoPS_assembly_LptC-rel"/>
</dbReference>
<dbReference type="InterPro" id="IPR052363">
    <property type="entry name" value="LPS_export_LptC"/>
</dbReference>
<keyword evidence="2" id="KW-0997">Cell inner membrane</keyword>
<dbReference type="PANTHER" id="PTHR37481">
    <property type="entry name" value="LIPOPOLYSACCHARIDE EXPORT SYSTEM PROTEIN LPTC"/>
    <property type="match status" value="1"/>
</dbReference>
<keyword evidence="4 7" id="KW-1133">Transmembrane helix</keyword>
<name>A0A3E1K5C6_9GAMM</name>
<proteinExistence type="predicted"/>
<dbReference type="GO" id="GO:0030288">
    <property type="term" value="C:outer membrane-bounded periplasmic space"/>
    <property type="evidence" value="ECO:0007669"/>
    <property type="project" value="TreeGrafter"/>
</dbReference>
<dbReference type="EMBL" id="QUZK01000052">
    <property type="protein sequence ID" value="RFF29116.1"/>
    <property type="molecule type" value="Genomic_DNA"/>
</dbReference>
<comment type="caution">
    <text evidence="8">The sequence shown here is derived from an EMBL/GenBank/DDBJ whole genome shotgun (WGS) entry which is preliminary data.</text>
</comment>
<gene>
    <name evidence="8" type="primary">lptC</name>
    <name evidence="8" type="ORF">DZC52_14775</name>
</gene>
<dbReference type="NCBIfam" id="TIGR04409">
    <property type="entry name" value="LptC_YrbK"/>
    <property type="match status" value="1"/>
</dbReference>
<evidence type="ECO:0000256" key="7">
    <source>
        <dbReference type="SAM" id="Phobius"/>
    </source>
</evidence>
<evidence type="ECO:0000313" key="9">
    <source>
        <dbReference type="Proteomes" id="UP000260351"/>
    </source>
</evidence>
<dbReference type="OrthoDB" id="6118108at2"/>
<keyword evidence="3 7" id="KW-0812">Transmembrane</keyword>
<evidence type="ECO:0000256" key="3">
    <source>
        <dbReference type="ARBA" id="ARBA00022692"/>
    </source>
</evidence>
<dbReference type="Gene3D" id="2.60.450.10">
    <property type="entry name" value="Lipopolysaccharide (LPS) transport protein A like domain"/>
    <property type="match status" value="1"/>
</dbReference>
<protein>
    <submittedName>
        <fullName evidence="8">LPS export ABC transporter periplasmic protein LptC</fullName>
    </submittedName>
</protein>
<evidence type="ECO:0000256" key="5">
    <source>
        <dbReference type="ARBA" id="ARBA00023136"/>
    </source>
</evidence>
<organism evidence="8 9">
    <name type="scientific">Wenzhouxiangella sediminis</name>
    <dbReference type="NCBI Taxonomy" id="1792836"/>
    <lineage>
        <taxon>Bacteria</taxon>
        <taxon>Pseudomonadati</taxon>
        <taxon>Pseudomonadota</taxon>
        <taxon>Gammaproteobacteria</taxon>
        <taxon>Chromatiales</taxon>
        <taxon>Wenzhouxiangellaceae</taxon>
        <taxon>Wenzhouxiangella</taxon>
    </lineage>
</organism>
<dbReference type="AlphaFoldDB" id="A0A3E1K5C6"/>